<comment type="subcellular location">
    <subcellularLocation>
        <location evidence="6">Endoplasmic reticulum membrane</location>
        <topology evidence="6">Multi-pass membrane protein</topology>
    </subcellularLocation>
    <subcellularLocation>
        <location evidence="6">Endoplasmic reticulum-Golgi intermediate compartment membrane</location>
        <topology evidence="6">Multi-pass membrane protein</topology>
    </subcellularLocation>
    <subcellularLocation>
        <location evidence="6">Cytoplasmic vesicle</location>
        <location evidence="6">COPII-coated vesicle membrane</location>
        <topology evidence="6">Multi-pass membrane protein</topology>
    </subcellularLocation>
</comment>
<evidence type="ECO:0000256" key="6">
    <source>
        <dbReference type="HAMAP-Rule" id="MF_03058"/>
    </source>
</evidence>
<keyword evidence="4 6" id="KW-0472">Membrane</keyword>
<name>A0A7I8JER0_SPIIN</name>
<sequence>MEIFFASAAMWMAPVAILYAFNHKILQKVSFLITGSSELSSSSQTLLSGFLAVLSVNLVIVFYIIMAMKEPSTSQPQPDPAFLADAKASISKPVTTKRDDYVQDRNKVD</sequence>
<dbReference type="PANTHER" id="PTHR31792">
    <property type="entry name" value="VACUOLAR ATPASE ASSEMBLY INTEGRAL MEMBRANE PROTEIN VMA21"/>
    <property type="match status" value="1"/>
</dbReference>
<protein>
    <recommendedName>
        <fullName evidence="6">Vacuolar ATPase assembly integral membrane protein VMA21 homolog</fullName>
    </recommendedName>
</protein>
<keyword evidence="5 6" id="KW-0968">Cytoplasmic vesicle</keyword>
<keyword evidence="1 6" id="KW-0812">Transmembrane</keyword>
<keyword evidence="2 6" id="KW-0256">Endoplasmic reticulum</keyword>
<dbReference type="PANTHER" id="PTHR31792:SF3">
    <property type="entry name" value="VACUOLAR ATPASE ASSEMBLY INTEGRAL MEMBRANE PROTEIN VMA21"/>
    <property type="match status" value="1"/>
</dbReference>
<comment type="similarity">
    <text evidence="6">Belongs to the VMA21 family.</text>
</comment>
<evidence type="ECO:0000313" key="7">
    <source>
        <dbReference type="EMBL" id="CAA2629400.1"/>
    </source>
</evidence>
<dbReference type="GO" id="GO:0033116">
    <property type="term" value="C:endoplasmic reticulum-Golgi intermediate compartment membrane"/>
    <property type="evidence" value="ECO:0007669"/>
    <property type="project" value="UniProtKB-SubCell"/>
</dbReference>
<dbReference type="GO" id="GO:0070072">
    <property type="term" value="P:vacuolar proton-transporting V-type ATPase complex assembly"/>
    <property type="evidence" value="ECO:0007669"/>
    <property type="project" value="UniProtKB-UniRule"/>
</dbReference>
<dbReference type="EMBL" id="CACRZD030000011">
    <property type="protein sequence ID" value="CAA6668644.1"/>
    <property type="molecule type" value="Genomic_DNA"/>
</dbReference>
<dbReference type="InterPro" id="IPR019013">
    <property type="entry name" value="Vma21"/>
</dbReference>
<accession>A0A7I8JER0</accession>
<keyword evidence="8" id="KW-1185">Reference proteome</keyword>
<evidence type="ECO:0000256" key="1">
    <source>
        <dbReference type="ARBA" id="ARBA00022692"/>
    </source>
</evidence>
<dbReference type="GO" id="GO:0005789">
    <property type="term" value="C:endoplasmic reticulum membrane"/>
    <property type="evidence" value="ECO:0007669"/>
    <property type="project" value="UniProtKB-SubCell"/>
</dbReference>
<dbReference type="HAMAP" id="MF_03058">
    <property type="entry name" value="VMA21"/>
    <property type="match status" value="1"/>
</dbReference>
<dbReference type="Pfam" id="PF09446">
    <property type="entry name" value="VMA21"/>
    <property type="match status" value="1"/>
</dbReference>
<feature type="transmembrane region" description="Helical" evidence="6">
    <location>
        <begin position="44"/>
        <end position="65"/>
    </location>
</feature>
<keyword evidence="3 6" id="KW-1133">Transmembrane helix</keyword>
<evidence type="ECO:0000256" key="4">
    <source>
        <dbReference type="ARBA" id="ARBA00023136"/>
    </source>
</evidence>
<dbReference type="Proteomes" id="UP001189122">
    <property type="component" value="Unassembled WGS sequence"/>
</dbReference>
<reference evidence="7 8" key="1">
    <citation type="submission" date="2019-12" db="EMBL/GenBank/DDBJ databases">
        <authorList>
            <person name="Scholz U."/>
            <person name="Mascher M."/>
            <person name="Fiebig A."/>
        </authorList>
    </citation>
    <scope>NUCLEOTIDE SEQUENCE</scope>
</reference>
<dbReference type="GO" id="GO:0012507">
    <property type="term" value="C:ER to Golgi transport vesicle membrane"/>
    <property type="evidence" value="ECO:0007669"/>
    <property type="project" value="UniProtKB-SubCell"/>
</dbReference>
<evidence type="ECO:0000256" key="5">
    <source>
        <dbReference type="ARBA" id="ARBA00023329"/>
    </source>
</evidence>
<evidence type="ECO:0000313" key="8">
    <source>
        <dbReference type="Proteomes" id="UP001189122"/>
    </source>
</evidence>
<gene>
    <name evidence="7" type="ORF">SI7747_11015038</name>
</gene>
<evidence type="ECO:0000256" key="3">
    <source>
        <dbReference type="ARBA" id="ARBA00022989"/>
    </source>
</evidence>
<proteinExistence type="inferred from homology"/>
<dbReference type="AlphaFoldDB" id="A0A7I8JER0"/>
<dbReference type="EMBL" id="LR743598">
    <property type="protein sequence ID" value="CAA2629400.1"/>
    <property type="molecule type" value="Genomic_DNA"/>
</dbReference>
<evidence type="ECO:0000256" key="2">
    <source>
        <dbReference type="ARBA" id="ARBA00022824"/>
    </source>
</evidence>
<comment type="caution">
    <text evidence="6">Lacks conserved residue(s) required for the propagation of feature annotation.</text>
</comment>
<comment type="function">
    <text evidence="6">Required for the assembly of the V0 complex of the vacuolar ATPase (V-ATPase) in the endoplasmic reticulum.</text>
</comment>
<organism evidence="7">
    <name type="scientific">Spirodela intermedia</name>
    <name type="common">Intermediate duckweed</name>
    <dbReference type="NCBI Taxonomy" id="51605"/>
    <lineage>
        <taxon>Eukaryota</taxon>
        <taxon>Viridiplantae</taxon>
        <taxon>Streptophyta</taxon>
        <taxon>Embryophyta</taxon>
        <taxon>Tracheophyta</taxon>
        <taxon>Spermatophyta</taxon>
        <taxon>Magnoliopsida</taxon>
        <taxon>Liliopsida</taxon>
        <taxon>Araceae</taxon>
        <taxon>Lemnoideae</taxon>
        <taxon>Spirodela</taxon>
    </lineage>
</organism>